<accession>A0A640UTR0</accession>
<evidence type="ECO:0000313" key="3">
    <source>
        <dbReference type="EMBL" id="GFE38792.1"/>
    </source>
</evidence>
<dbReference type="GeneID" id="96284563"/>
<dbReference type="Proteomes" id="UP000431826">
    <property type="component" value="Unassembled WGS sequence"/>
</dbReference>
<protein>
    <submittedName>
        <fullName evidence="3">Uncharacterized protein</fullName>
    </submittedName>
</protein>
<proteinExistence type="predicted"/>
<keyword evidence="4" id="KW-1185">Reference proteome</keyword>
<evidence type="ECO:0000313" key="4">
    <source>
        <dbReference type="Proteomes" id="UP000431826"/>
    </source>
</evidence>
<organism evidence="3 4">
    <name type="scientific">Streptomyces tubercidicus</name>
    <dbReference type="NCBI Taxonomy" id="47759"/>
    <lineage>
        <taxon>Bacteria</taxon>
        <taxon>Bacillati</taxon>
        <taxon>Actinomycetota</taxon>
        <taxon>Actinomycetes</taxon>
        <taxon>Kitasatosporales</taxon>
        <taxon>Streptomycetaceae</taxon>
        <taxon>Streptomyces</taxon>
    </lineage>
</organism>
<feature type="chain" id="PRO_5024899855" evidence="2">
    <location>
        <begin position="29"/>
        <end position="148"/>
    </location>
</feature>
<dbReference type="EMBL" id="BLIR01000001">
    <property type="protein sequence ID" value="GFE38792.1"/>
    <property type="molecule type" value="Genomic_DNA"/>
</dbReference>
<feature type="signal peptide" evidence="2">
    <location>
        <begin position="1"/>
        <end position="28"/>
    </location>
</feature>
<sequence length="148" mass="15726">MQRRTATLTAGLAGLVLATTAAVAPSYAADSASPAKTDSAAAHAKGPKGDGAKQLCHRVPRLEKRIDRRIKRMEGSVGTRGSIKFLEARIANAKKADHTAIATFLGDRLTTRKGLLVNLKKKRPDLKDVATWCEKNHGGAKDKATPSS</sequence>
<dbReference type="AlphaFoldDB" id="A0A640UTR0"/>
<dbReference type="OrthoDB" id="3872804at2"/>
<reference evidence="3 4" key="1">
    <citation type="submission" date="2019-12" db="EMBL/GenBank/DDBJ databases">
        <title>Whole genome shotgun sequence of Streptomyces tubercidicus NBRC 13090.</title>
        <authorList>
            <person name="Ichikawa N."/>
            <person name="Kimura A."/>
            <person name="Kitahashi Y."/>
            <person name="Komaki H."/>
            <person name="Tamura T."/>
        </authorList>
    </citation>
    <scope>NUCLEOTIDE SEQUENCE [LARGE SCALE GENOMIC DNA]</scope>
    <source>
        <strain evidence="3 4">NBRC 13090</strain>
    </source>
</reference>
<dbReference type="RefSeq" id="WP_159744644.1">
    <property type="nucleotide sequence ID" value="NZ_BLIR01000001.1"/>
</dbReference>
<evidence type="ECO:0000256" key="2">
    <source>
        <dbReference type="SAM" id="SignalP"/>
    </source>
</evidence>
<feature type="region of interest" description="Disordered" evidence="1">
    <location>
        <begin position="28"/>
        <end position="58"/>
    </location>
</feature>
<keyword evidence="2" id="KW-0732">Signal</keyword>
<evidence type="ECO:0000256" key="1">
    <source>
        <dbReference type="SAM" id="MobiDB-lite"/>
    </source>
</evidence>
<comment type="caution">
    <text evidence="3">The sequence shown here is derived from an EMBL/GenBank/DDBJ whole genome shotgun (WGS) entry which is preliminary data.</text>
</comment>
<gene>
    <name evidence="3" type="ORF">Stube_34650</name>
</gene>
<name>A0A640UTR0_9ACTN</name>